<evidence type="ECO:0000313" key="5">
    <source>
        <dbReference type="Proteomes" id="UP000481852"/>
    </source>
</evidence>
<accession>A0A6L5X6C2</accession>
<organism evidence="4 5">
    <name type="scientific">Porcincola intestinalis</name>
    <dbReference type="NCBI Taxonomy" id="2606632"/>
    <lineage>
        <taxon>Bacteria</taxon>
        <taxon>Bacillati</taxon>
        <taxon>Bacillota</taxon>
        <taxon>Clostridia</taxon>
        <taxon>Lachnospirales</taxon>
        <taxon>Lachnospiraceae</taxon>
        <taxon>Porcincola</taxon>
    </lineage>
</organism>
<dbReference type="EMBL" id="VULZ01000002">
    <property type="protein sequence ID" value="MSS13922.1"/>
    <property type="molecule type" value="Genomic_DNA"/>
</dbReference>
<feature type="compositionally biased region" description="Basic and acidic residues" evidence="1">
    <location>
        <begin position="124"/>
        <end position="134"/>
    </location>
</feature>
<dbReference type="AlphaFoldDB" id="A0A6L5X6C2"/>
<dbReference type="Pfam" id="PF13240">
    <property type="entry name" value="Zn_Ribbon_1"/>
    <property type="match status" value="1"/>
</dbReference>
<evidence type="ECO:0000256" key="2">
    <source>
        <dbReference type="SAM" id="Phobius"/>
    </source>
</evidence>
<gene>
    <name evidence="4" type="ORF">FYJ35_02510</name>
</gene>
<reference evidence="4 5" key="1">
    <citation type="submission" date="2019-08" db="EMBL/GenBank/DDBJ databases">
        <title>In-depth cultivation of the pig gut microbiome towards novel bacterial diversity and tailored functional studies.</title>
        <authorList>
            <person name="Wylensek D."/>
            <person name="Hitch T.C.A."/>
            <person name="Clavel T."/>
        </authorList>
    </citation>
    <scope>NUCLEOTIDE SEQUENCE [LARGE SCALE GENOMIC DNA]</scope>
    <source>
        <strain evidence="4 5">Oil+RF-744-WCA-WT-11</strain>
    </source>
</reference>
<sequence>MRVCRKCGAPLRKTDHYCSQCGARVPVSPEEKRAERLEKQQKKELKKVHFRTAPPGRRRDRALDSFEEYENRSKALKTTVRALIIIIVLTAAAVLGFAWREQKWMFHPGTEKSRQIVLQSEESEAGKVESELRKQLNQPDS</sequence>
<keyword evidence="2" id="KW-1133">Transmembrane helix</keyword>
<evidence type="ECO:0000256" key="1">
    <source>
        <dbReference type="SAM" id="MobiDB-lite"/>
    </source>
</evidence>
<keyword evidence="5" id="KW-1185">Reference proteome</keyword>
<dbReference type="RefSeq" id="WP_154522684.1">
    <property type="nucleotide sequence ID" value="NZ_JAQYJL010000026.1"/>
</dbReference>
<keyword evidence="2" id="KW-0812">Transmembrane</keyword>
<comment type="caution">
    <text evidence="4">The sequence shown here is derived from an EMBL/GenBank/DDBJ whole genome shotgun (WGS) entry which is preliminary data.</text>
</comment>
<evidence type="ECO:0000313" key="4">
    <source>
        <dbReference type="EMBL" id="MSS13922.1"/>
    </source>
</evidence>
<feature type="domain" description="Zinc-ribbon" evidence="3">
    <location>
        <begin position="4"/>
        <end position="24"/>
    </location>
</feature>
<protein>
    <submittedName>
        <fullName evidence="4">Zinc ribbon domain-containing protein</fullName>
    </submittedName>
</protein>
<proteinExistence type="predicted"/>
<dbReference type="Proteomes" id="UP000481852">
    <property type="component" value="Unassembled WGS sequence"/>
</dbReference>
<dbReference type="InterPro" id="IPR026870">
    <property type="entry name" value="Zinc_ribbon_dom"/>
</dbReference>
<feature type="transmembrane region" description="Helical" evidence="2">
    <location>
        <begin position="80"/>
        <end position="99"/>
    </location>
</feature>
<keyword evidence="2" id="KW-0472">Membrane</keyword>
<name>A0A6L5X6C2_9FIRM</name>
<evidence type="ECO:0000259" key="3">
    <source>
        <dbReference type="Pfam" id="PF13240"/>
    </source>
</evidence>
<feature type="region of interest" description="Disordered" evidence="1">
    <location>
        <begin position="120"/>
        <end position="141"/>
    </location>
</feature>